<feature type="chain" id="PRO_5042151935" description="Secreted protein" evidence="1">
    <location>
        <begin position="23"/>
        <end position="76"/>
    </location>
</feature>
<sequence length="76" mass="8601">MGSQPALASLSELLCVTVSVLSSQYYVFSESRRIREWMHPRVNAVSKSNLPKPWFKYFGRSSSPIGVAHECHMEQA</sequence>
<evidence type="ECO:0008006" key="4">
    <source>
        <dbReference type="Google" id="ProtNLM"/>
    </source>
</evidence>
<proteinExistence type="predicted"/>
<feature type="signal peptide" evidence="1">
    <location>
        <begin position="1"/>
        <end position="22"/>
    </location>
</feature>
<accession>A0AAD4HQ70</accession>
<gene>
    <name evidence="2" type="ORF">F5891DRAFT_747746</name>
</gene>
<keyword evidence="1" id="KW-0732">Signal</keyword>
<dbReference type="AlphaFoldDB" id="A0AAD4HQ70"/>
<dbReference type="Proteomes" id="UP001195769">
    <property type="component" value="Unassembled WGS sequence"/>
</dbReference>
<evidence type="ECO:0000313" key="2">
    <source>
        <dbReference type="EMBL" id="KAG1904541.1"/>
    </source>
</evidence>
<name>A0AAD4HQ70_9AGAM</name>
<dbReference type="GeneID" id="64667380"/>
<protein>
    <recommendedName>
        <fullName evidence="4">Secreted protein</fullName>
    </recommendedName>
</protein>
<keyword evidence="3" id="KW-1185">Reference proteome</keyword>
<dbReference type="RefSeq" id="XP_041230116.1">
    <property type="nucleotide sequence ID" value="XM_041373082.1"/>
</dbReference>
<comment type="caution">
    <text evidence="2">The sequence shown here is derived from an EMBL/GenBank/DDBJ whole genome shotgun (WGS) entry which is preliminary data.</text>
</comment>
<dbReference type="EMBL" id="JABBWK010000009">
    <property type="protein sequence ID" value="KAG1904541.1"/>
    <property type="molecule type" value="Genomic_DNA"/>
</dbReference>
<reference evidence="2" key="1">
    <citation type="journal article" date="2020" name="New Phytol.">
        <title>Comparative genomics reveals dynamic genome evolution in host specialist ectomycorrhizal fungi.</title>
        <authorList>
            <person name="Lofgren L.A."/>
            <person name="Nguyen N.H."/>
            <person name="Vilgalys R."/>
            <person name="Ruytinx J."/>
            <person name="Liao H.L."/>
            <person name="Branco S."/>
            <person name="Kuo A."/>
            <person name="LaButti K."/>
            <person name="Lipzen A."/>
            <person name="Andreopoulos W."/>
            <person name="Pangilinan J."/>
            <person name="Riley R."/>
            <person name="Hundley H."/>
            <person name="Na H."/>
            <person name="Barry K."/>
            <person name="Grigoriev I.V."/>
            <person name="Stajich J.E."/>
            <person name="Kennedy P.G."/>
        </authorList>
    </citation>
    <scope>NUCLEOTIDE SEQUENCE</scope>
    <source>
        <strain evidence="2">FC203</strain>
    </source>
</reference>
<evidence type="ECO:0000313" key="3">
    <source>
        <dbReference type="Proteomes" id="UP001195769"/>
    </source>
</evidence>
<evidence type="ECO:0000256" key="1">
    <source>
        <dbReference type="SAM" id="SignalP"/>
    </source>
</evidence>
<organism evidence="2 3">
    <name type="scientific">Suillus fuscotomentosus</name>
    <dbReference type="NCBI Taxonomy" id="1912939"/>
    <lineage>
        <taxon>Eukaryota</taxon>
        <taxon>Fungi</taxon>
        <taxon>Dikarya</taxon>
        <taxon>Basidiomycota</taxon>
        <taxon>Agaricomycotina</taxon>
        <taxon>Agaricomycetes</taxon>
        <taxon>Agaricomycetidae</taxon>
        <taxon>Boletales</taxon>
        <taxon>Suillineae</taxon>
        <taxon>Suillaceae</taxon>
        <taxon>Suillus</taxon>
    </lineage>
</organism>